<dbReference type="NCBIfam" id="TIGR03618">
    <property type="entry name" value="Rv1155_F420"/>
    <property type="match status" value="1"/>
</dbReference>
<dbReference type="InterPro" id="IPR011576">
    <property type="entry name" value="Pyridox_Oxase_N"/>
</dbReference>
<accession>A0A328VJT9</accession>
<dbReference type="Pfam" id="PF01243">
    <property type="entry name" value="PNPOx_N"/>
    <property type="match status" value="1"/>
</dbReference>
<feature type="domain" description="Pyridoxamine 5'-phosphate oxidase N-terminal" evidence="2">
    <location>
        <begin position="5"/>
        <end position="111"/>
    </location>
</feature>
<dbReference type="InterPro" id="IPR012349">
    <property type="entry name" value="Split_barrel_FMN-bd"/>
</dbReference>
<dbReference type="Gene3D" id="2.30.110.10">
    <property type="entry name" value="Electron Transport, Fmn-binding Protein, Chain A"/>
    <property type="match status" value="1"/>
</dbReference>
<keyword evidence="4" id="KW-1185">Reference proteome</keyword>
<name>A0A328VJT9_9CHLR</name>
<dbReference type="GO" id="GO:0016627">
    <property type="term" value="F:oxidoreductase activity, acting on the CH-CH group of donors"/>
    <property type="evidence" value="ECO:0007669"/>
    <property type="project" value="TreeGrafter"/>
</dbReference>
<proteinExistence type="predicted"/>
<comment type="caution">
    <text evidence="3">The sequence shown here is derived from an EMBL/GenBank/DDBJ whole genome shotgun (WGS) entry which is preliminary data.</text>
</comment>
<dbReference type="GO" id="GO:0005829">
    <property type="term" value="C:cytosol"/>
    <property type="evidence" value="ECO:0007669"/>
    <property type="project" value="TreeGrafter"/>
</dbReference>
<sequence length="133" mass="15522">MAALSERARAFLQEKPRFGVLGTVNTDGSPHLTTMWFLLDGDEILMNTRVGRVKERNMRRDPRVSLCVEDGYRYVTISGRVRLIDDPTVAQADIYRLARYYDGEEKARQQMEHFSREQRVTVRLACEQVLEHF</sequence>
<evidence type="ECO:0000259" key="2">
    <source>
        <dbReference type="Pfam" id="PF01243"/>
    </source>
</evidence>
<dbReference type="GO" id="GO:0070967">
    <property type="term" value="F:coenzyme F420 binding"/>
    <property type="evidence" value="ECO:0007669"/>
    <property type="project" value="TreeGrafter"/>
</dbReference>
<organism evidence="3 4">
    <name type="scientific">Thermogemmatispora tikiterensis</name>
    <dbReference type="NCBI Taxonomy" id="1825093"/>
    <lineage>
        <taxon>Bacteria</taxon>
        <taxon>Bacillati</taxon>
        <taxon>Chloroflexota</taxon>
        <taxon>Ktedonobacteria</taxon>
        <taxon>Thermogemmatisporales</taxon>
        <taxon>Thermogemmatisporaceae</taxon>
        <taxon>Thermogemmatispora</taxon>
    </lineage>
</organism>
<evidence type="ECO:0000313" key="3">
    <source>
        <dbReference type="EMBL" id="RAQ94525.1"/>
    </source>
</evidence>
<keyword evidence="1" id="KW-0560">Oxidoreductase</keyword>
<dbReference type="RefSeq" id="WP_112426502.1">
    <property type="nucleotide sequence ID" value="NZ_MCIF01000002.1"/>
</dbReference>
<dbReference type="SUPFAM" id="SSF50475">
    <property type="entry name" value="FMN-binding split barrel"/>
    <property type="match status" value="1"/>
</dbReference>
<dbReference type="OrthoDB" id="159904at2"/>
<dbReference type="PANTHER" id="PTHR35176">
    <property type="entry name" value="HEME OXYGENASE HI_0854-RELATED"/>
    <property type="match status" value="1"/>
</dbReference>
<dbReference type="PANTHER" id="PTHR35176:SF6">
    <property type="entry name" value="HEME OXYGENASE HI_0854-RELATED"/>
    <property type="match status" value="1"/>
</dbReference>
<dbReference type="AlphaFoldDB" id="A0A328VJT9"/>
<reference evidence="3 4" key="1">
    <citation type="submission" date="2016-08" db="EMBL/GenBank/DDBJ databases">
        <title>Analysis of Carbohydrate Active Enzymes in Thermogemmatispora T81 Reveals Carbohydrate Degradation Ability.</title>
        <authorList>
            <person name="Tomazini A."/>
            <person name="Lal S."/>
            <person name="Stott M."/>
            <person name="Henrissat B."/>
            <person name="Polikarpov I."/>
            <person name="Sparling R."/>
            <person name="Levin D.B."/>
        </authorList>
    </citation>
    <scope>NUCLEOTIDE SEQUENCE [LARGE SCALE GENOMIC DNA]</scope>
    <source>
        <strain evidence="3 4">T81</strain>
    </source>
</reference>
<dbReference type="EMBL" id="MCIF01000002">
    <property type="protein sequence ID" value="RAQ94525.1"/>
    <property type="molecule type" value="Genomic_DNA"/>
</dbReference>
<protein>
    <submittedName>
        <fullName evidence="3">PPOX class F420-dependent enzyme</fullName>
    </submittedName>
</protein>
<gene>
    <name evidence="3" type="ORF">A4R35_03200</name>
</gene>
<evidence type="ECO:0000256" key="1">
    <source>
        <dbReference type="ARBA" id="ARBA00023002"/>
    </source>
</evidence>
<evidence type="ECO:0000313" key="4">
    <source>
        <dbReference type="Proteomes" id="UP000248706"/>
    </source>
</evidence>
<dbReference type="Proteomes" id="UP000248706">
    <property type="component" value="Unassembled WGS sequence"/>
</dbReference>
<dbReference type="InterPro" id="IPR019920">
    <property type="entry name" value="F420-binding_dom_put"/>
</dbReference>
<dbReference type="InterPro" id="IPR052019">
    <property type="entry name" value="F420H2_bilvrd_red/Heme_oxyg"/>
</dbReference>